<evidence type="ECO:0000313" key="2">
    <source>
        <dbReference type="EMBL" id="KAG0330457.1"/>
    </source>
</evidence>
<organism evidence="2 3">
    <name type="scientific">Dissophora globulifera</name>
    <dbReference type="NCBI Taxonomy" id="979702"/>
    <lineage>
        <taxon>Eukaryota</taxon>
        <taxon>Fungi</taxon>
        <taxon>Fungi incertae sedis</taxon>
        <taxon>Mucoromycota</taxon>
        <taxon>Mortierellomycotina</taxon>
        <taxon>Mortierellomycetes</taxon>
        <taxon>Mortierellales</taxon>
        <taxon>Mortierellaceae</taxon>
        <taxon>Dissophora</taxon>
    </lineage>
</organism>
<sequence>MSSNTYSVHRYTKPQRTQIQTPTTAKRSKSKRAKRKQNPIYYPSSRKARITPAAAAGQSGASKSTNLEVILDSLLSSRRATIVMDCGTLSTRLRSSFLYKSELNDNNRSWPEPFKETV</sequence>
<comment type="caution">
    <text evidence="2">The sequence shown here is derived from an EMBL/GenBank/DDBJ whole genome shotgun (WGS) entry which is preliminary data.</text>
</comment>
<dbReference type="AlphaFoldDB" id="A0A9P6RZA4"/>
<evidence type="ECO:0000256" key="1">
    <source>
        <dbReference type="SAM" id="MobiDB-lite"/>
    </source>
</evidence>
<dbReference type="Proteomes" id="UP000738325">
    <property type="component" value="Unassembled WGS sequence"/>
</dbReference>
<feature type="compositionally biased region" description="Low complexity" evidence="1">
    <location>
        <begin position="53"/>
        <end position="62"/>
    </location>
</feature>
<accession>A0A9P6RZA4</accession>
<dbReference type="EMBL" id="JAAAIP010000002">
    <property type="protein sequence ID" value="KAG0330457.1"/>
    <property type="molecule type" value="Genomic_DNA"/>
</dbReference>
<reference evidence="2" key="1">
    <citation type="journal article" date="2020" name="Fungal Divers.">
        <title>Resolving the Mortierellaceae phylogeny through synthesis of multi-gene phylogenetics and phylogenomics.</title>
        <authorList>
            <person name="Vandepol N."/>
            <person name="Liber J."/>
            <person name="Desiro A."/>
            <person name="Na H."/>
            <person name="Kennedy M."/>
            <person name="Barry K."/>
            <person name="Grigoriev I.V."/>
            <person name="Miller A.N."/>
            <person name="O'Donnell K."/>
            <person name="Stajich J.E."/>
            <person name="Bonito G."/>
        </authorList>
    </citation>
    <scope>NUCLEOTIDE SEQUENCE</scope>
    <source>
        <strain evidence="2">REB-010B</strain>
    </source>
</reference>
<feature type="region of interest" description="Disordered" evidence="1">
    <location>
        <begin position="1"/>
        <end position="62"/>
    </location>
</feature>
<protein>
    <submittedName>
        <fullName evidence="2">Uncharacterized protein</fullName>
    </submittedName>
</protein>
<feature type="compositionally biased region" description="Basic residues" evidence="1">
    <location>
        <begin position="26"/>
        <end position="37"/>
    </location>
</feature>
<name>A0A9P6RZA4_9FUNG</name>
<gene>
    <name evidence="2" type="ORF">BGZ99_003028</name>
</gene>
<proteinExistence type="predicted"/>
<evidence type="ECO:0000313" key="3">
    <source>
        <dbReference type="Proteomes" id="UP000738325"/>
    </source>
</evidence>
<feature type="compositionally biased region" description="Polar residues" evidence="1">
    <location>
        <begin position="14"/>
        <end position="24"/>
    </location>
</feature>
<keyword evidence="3" id="KW-1185">Reference proteome</keyword>